<dbReference type="eggNOG" id="COG1555">
    <property type="taxonomic scope" value="Bacteria"/>
</dbReference>
<gene>
    <name evidence="2" type="ordered locus">CLOAM0522</name>
</gene>
<dbReference type="KEGG" id="caci:CLOAM0522"/>
<dbReference type="Proteomes" id="UP000002019">
    <property type="component" value="Chromosome"/>
</dbReference>
<dbReference type="RefSeq" id="WP_015424279.1">
    <property type="nucleotide sequence ID" value="NC_020449.1"/>
</dbReference>
<feature type="chain" id="PRO_5002758288" evidence="1">
    <location>
        <begin position="19"/>
        <end position="920"/>
    </location>
</feature>
<dbReference type="OrthoDB" id="9758724at2"/>
<evidence type="ECO:0000313" key="2">
    <source>
        <dbReference type="EMBL" id="CAO80418.1"/>
    </source>
</evidence>
<dbReference type="HOGENOM" id="CLU_333085_0_0_0"/>
<dbReference type="SUPFAM" id="SSF47781">
    <property type="entry name" value="RuvA domain 2-like"/>
    <property type="match status" value="1"/>
</dbReference>
<evidence type="ECO:0000256" key="1">
    <source>
        <dbReference type="SAM" id="SignalP"/>
    </source>
</evidence>
<accession>B0VGI1</accession>
<dbReference type="EMBL" id="CU466930">
    <property type="protein sequence ID" value="CAO80418.1"/>
    <property type="molecule type" value="Genomic_DNA"/>
</dbReference>
<dbReference type="Gene3D" id="1.10.150.320">
    <property type="entry name" value="Photosystem II 12 kDa extrinsic protein"/>
    <property type="match status" value="1"/>
</dbReference>
<evidence type="ECO:0000313" key="3">
    <source>
        <dbReference type="Proteomes" id="UP000002019"/>
    </source>
</evidence>
<name>B0VGI1_CLOAI</name>
<keyword evidence="1" id="KW-0732">Signal</keyword>
<protein>
    <submittedName>
        <fullName evidence="2">Competence protein ComEA (Modular protein)</fullName>
    </submittedName>
</protein>
<reference evidence="2 3" key="1">
    <citation type="journal article" date="2008" name="J. Bacteriol.">
        <title>'Candidatus Cloacamonas acidaminovorans': genome sequence reconstruction provides a first glimpse of a new bacterial division.</title>
        <authorList>
            <person name="Pelletier E."/>
            <person name="Kreimeyer A."/>
            <person name="Bocs S."/>
            <person name="Rouy Z."/>
            <person name="Gyapay G."/>
            <person name="Chouari R."/>
            <person name="Riviere D."/>
            <person name="Ganesan A."/>
            <person name="Daegelen P."/>
            <person name="Sghir A."/>
            <person name="Cohen G.N."/>
            <person name="Medigue C."/>
            <person name="Weissenbach J."/>
            <person name="Le Paslier D."/>
        </authorList>
    </citation>
    <scope>NUCLEOTIDE SEQUENCE [LARGE SCALE GENOMIC DNA]</scope>
    <source>
        <strain evidence="3">Evry</strain>
    </source>
</reference>
<dbReference type="Pfam" id="PF12836">
    <property type="entry name" value="HHH_3"/>
    <property type="match status" value="1"/>
</dbReference>
<proteinExistence type="predicted"/>
<keyword evidence="3" id="KW-1185">Reference proteome</keyword>
<dbReference type="AlphaFoldDB" id="B0VGI1"/>
<dbReference type="STRING" id="459349.CLOAM0522"/>
<feature type="signal peptide" evidence="1">
    <location>
        <begin position="1"/>
        <end position="18"/>
    </location>
</feature>
<dbReference type="InterPro" id="IPR010994">
    <property type="entry name" value="RuvA_2-like"/>
</dbReference>
<sequence length="920" mass="107384">MKKFLIMLFVLAGLSVLAAKVDLNIASLAELMQLPITEKQAKDIYEYREFVKIFDDIYELRKIPSIDQETLDRLKPLVVVSIYVETDEAAVRREEIRDLLERVDSNEGASEGMADVWEDYLMTPQNVNKMLFDDLMSFPNVSGIDAVAVLKRIAQGDTIADTRDLRNSTGLSYYGYSNLRSYVYYKEPPVKNRLMCDASLLYYTRYFEEGQYDMLHESFLRNDYNATNVIIPHLKTNSYWGYFGLDKLDPDIMLKLRMRYGNNYKLGIMHYKAKGEEDLLNTKAEDILADSKWYVGYENNELPGFYNSRLKVYAGNYRATFGEGLVMENTDYYSARKTGFGFSKRILGITPDLSRTQENSLKGGAVEYTTPLFGVTAFVSVDNKDALTYIDRDGYAVMRDEYGNDIYTERDTTSDYFGRQYYINNNGEHIYNYADSTAVQGDKTKVFALINPTLRYDDDTMREAEAYFNNEISAGVPYAMNYINLAARKDVLQEKLWGTHLQINPFLGTKLGFTTYTAIYDDAHFVVPTYNNLLPTVLRDSYYYSKLVKNLNAEISNLYSTQTNKYTRDYRRVIGFDGQTVIGNTSLQGEYAELSVNGDDWKLGDDPKAYLVSAHTQFENLYFITLFRNYDVDFDNPYSNSFSEHERFEDTILEKNVYALTNPTIADLYLNSNQSQPERGIYFETRYKFNRYYTINRSYLDIWERLTDGRRSVRFQSELEFRPIYQLAMRLRYKNQVNRYDDDAERGVSKTNEYTLAFRTFLSNRDFLELEYRYNTVWGPPYTSLTYPAAEGPNSMAAAQTLMIGDYVAVNYTHYFNKSLKMQGSFLYWFGHGISHWDWEDMEIDFMGEKGSKAWIAFTSRVSQNMYLNLKFKNKTYQDKEIRIRNYNDSDDATLLDDPVYFKRVEHSENTIRLSIDYRY</sequence>
<organism evidence="2 3">
    <name type="scientific">Cloacimonas acidaminovorans (strain Evry)</name>
    <dbReference type="NCBI Taxonomy" id="459349"/>
    <lineage>
        <taxon>Bacteria</taxon>
        <taxon>Pseudomonadati</taxon>
        <taxon>Candidatus Cloacimonadota</taxon>
        <taxon>Candidatus Cloacimonadia</taxon>
        <taxon>Candidatus Cloacimonadales</taxon>
        <taxon>Candidatus Cloacimonadaceae</taxon>
        <taxon>Candidatus Cloacimonas</taxon>
    </lineage>
</organism>